<evidence type="ECO:0000313" key="2">
    <source>
        <dbReference type="Proteomes" id="UP000734854"/>
    </source>
</evidence>
<organism evidence="1 2">
    <name type="scientific">Zingiber officinale</name>
    <name type="common">Ginger</name>
    <name type="synonym">Amomum zingiber</name>
    <dbReference type="NCBI Taxonomy" id="94328"/>
    <lineage>
        <taxon>Eukaryota</taxon>
        <taxon>Viridiplantae</taxon>
        <taxon>Streptophyta</taxon>
        <taxon>Embryophyta</taxon>
        <taxon>Tracheophyta</taxon>
        <taxon>Spermatophyta</taxon>
        <taxon>Magnoliopsida</taxon>
        <taxon>Liliopsida</taxon>
        <taxon>Zingiberales</taxon>
        <taxon>Zingiberaceae</taxon>
        <taxon>Zingiber</taxon>
    </lineage>
</organism>
<dbReference type="Proteomes" id="UP000734854">
    <property type="component" value="Unassembled WGS sequence"/>
</dbReference>
<accession>A0A8J5FP20</accession>
<reference evidence="1 2" key="1">
    <citation type="submission" date="2020-08" db="EMBL/GenBank/DDBJ databases">
        <title>Plant Genome Project.</title>
        <authorList>
            <person name="Zhang R.-G."/>
        </authorList>
    </citation>
    <scope>NUCLEOTIDE SEQUENCE [LARGE SCALE GENOMIC DNA]</scope>
    <source>
        <tissue evidence="1">Rhizome</tissue>
    </source>
</reference>
<sequence length="104" mass="11126">MNTFATSHHIISSLHYLLISLRLGSTKAMAKLVIVLVIALLAISMAGSSHKVLAKATEGSSEQYMQALNGQGSLRIYRKFSSYKSSLRNVSSVILVASATKEAG</sequence>
<keyword evidence="2" id="KW-1185">Reference proteome</keyword>
<gene>
    <name evidence="1" type="ORF">ZIOFF_052632</name>
</gene>
<evidence type="ECO:0000313" key="1">
    <source>
        <dbReference type="EMBL" id="KAG6491294.1"/>
    </source>
</evidence>
<dbReference type="AlphaFoldDB" id="A0A8J5FP20"/>
<comment type="caution">
    <text evidence="1">The sequence shown here is derived from an EMBL/GenBank/DDBJ whole genome shotgun (WGS) entry which is preliminary data.</text>
</comment>
<protein>
    <submittedName>
        <fullName evidence="1">Uncharacterized protein</fullName>
    </submittedName>
</protein>
<proteinExistence type="predicted"/>
<dbReference type="EMBL" id="JACMSC010000014">
    <property type="protein sequence ID" value="KAG6491294.1"/>
    <property type="molecule type" value="Genomic_DNA"/>
</dbReference>
<name>A0A8J5FP20_ZINOF</name>